<reference evidence="4 5" key="1">
    <citation type="submission" date="2019-03" db="EMBL/GenBank/DDBJ databases">
        <title>Sequencing the genomes of 1000 actinobacteria strains.</title>
        <authorList>
            <person name="Klenk H.-P."/>
        </authorList>
    </citation>
    <scope>NUCLEOTIDE SEQUENCE [LARGE SCALE GENOMIC DNA]</scope>
    <source>
        <strain evidence="4 5">DSM 18936</strain>
    </source>
</reference>
<dbReference type="GO" id="GO:0016853">
    <property type="term" value="F:isomerase activity"/>
    <property type="evidence" value="ECO:0007669"/>
    <property type="project" value="UniProtKB-KW"/>
</dbReference>
<dbReference type="GO" id="GO:0016836">
    <property type="term" value="F:hydro-lyase activity"/>
    <property type="evidence" value="ECO:0007669"/>
    <property type="project" value="UniProtKB-ARBA"/>
</dbReference>
<dbReference type="PANTHER" id="PTHR43459">
    <property type="entry name" value="ENOYL-COA HYDRATASE"/>
    <property type="match status" value="1"/>
</dbReference>
<keyword evidence="2" id="KW-0456">Lyase</keyword>
<evidence type="ECO:0000256" key="3">
    <source>
        <dbReference type="RuleBase" id="RU003707"/>
    </source>
</evidence>
<dbReference type="EMBL" id="SOAU01000001">
    <property type="protein sequence ID" value="TDT14636.1"/>
    <property type="molecule type" value="Genomic_DNA"/>
</dbReference>
<dbReference type="Gene3D" id="1.10.12.10">
    <property type="entry name" value="Lyase 2-enoyl-coa Hydratase, Chain A, domain 2"/>
    <property type="match status" value="1"/>
</dbReference>
<dbReference type="RefSeq" id="WP_133867164.1">
    <property type="nucleotide sequence ID" value="NZ_SOAU01000001.1"/>
</dbReference>
<dbReference type="InterPro" id="IPR001753">
    <property type="entry name" value="Enoyl-CoA_hydra/iso"/>
</dbReference>
<evidence type="ECO:0000313" key="4">
    <source>
        <dbReference type="EMBL" id="TDT14636.1"/>
    </source>
</evidence>
<dbReference type="FunFam" id="1.10.12.10:FF:000001">
    <property type="entry name" value="Probable enoyl-CoA hydratase, mitochondrial"/>
    <property type="match status" value="1"/>
</dbReference>
<dbReference type="Proteomes" id="UP000294558">
    <property type="component" value="Unassembled WGS sequence"/>
</dbReference>
<dbReference type="InterPro" id="IPR018376">
    <property type="entry name" value="Enoyl-CoA_hyd/isom_CS"/>
</dbReference>
<accession>A0A4R7HWU1</accession>
<evidence type="ECO:0000313" key="5">
    <source>
        <dbReference type="Proteomes" id="UP000294558"/>
    </source>
</evidence>
<dbReference type="AlphaFoldDB" id="A0A4R7HWU1"/>
<sequence length="263" mass="28574">MSSERLLVERADGIVTVTLNRPRRKNAVPSDMWDELAETFREIAVRRDDRAVIVTGAEGDFCSGADLAGDGNEPPEHLDQHQLSAMRRVGAACVALAEMPKPTIAKVSGVAVGAGLNMALACDLVVADRTARFAEIFAKRGLSIDFGGSWFLPRRIGLHRAKELALFADLIDADEADRIGLVNRVVDNDQLDTFVADWAARLAAGPPIALAQTKRLLNESFESTLQRSLENEGSAQTVNFATSDTAEAVRAFVEKRTPEFKGR</sequence>
<dbReference type="CDD" id="cd06558">
    <property type="entry name" value="crotonase-like"/>
    <property type="match status" value="1"/>
</dbReference>
<comment type="caution">
    <text evidence="4">The sequence shown here is derived from an EMBL/GenBank/DDBJ whole genome shotgun (WGS) entry which is preliminary data.</text>
</comment>
<keyword evidence="5" id="KW-1185">Reference proteome</keyword>
<dbReference type="OrthoDB" id="9777711at2"/>
<dbReference type="Pfam" id="PF00378">
    <property type="entry name" value="ECH_1"/>
    <property type="match status" value="1"/>
</dbReference>
<organism evidence="4 5">
    <name type="scientific">Ilumatobacter fluminis</name>
    <dbReference type="NCBI Taxonomy" id="467091"/>
    <lineage>
        <taxon>Bacteria</taxon>
        <taxon>Bacillati</taxon>
        <taxon>Actinomycetota</taxon>
        <taxon>Acidimicrobiia</taxon>
        <taxon>Acidimicrobiales</taxon>
        <taxon>Ilumatobacteraceae</taxon>
        <taxon>Ilumatobacter</taxon>
    </lineage>
</organism>
<dbReference type="Gene3D" id="3.90.226.10">
    <property type="entry name" value="2-enoyl-CoA Hydratase, Chain A, domain 1"/>
    <property type="match status" value="1"/>
</dbReference>
<keyword evidence="4" id="KW-0413">Isomerase</keyword>
<evidence type="ECO:0000256" key="2">
    <source>
        <dbReference type="ARBA" id="ARBA00023239"/>
    </source>
</evidence>
<dbReference type="PROSITE" id="PS00166">
    <property type="entry name" value="ENOYL_COA_HYDRATASE"/>
    <property type="match status" value="1"/>
</dbReference>
<dbReference type="SUPFAM" id="SSF52096">
    <property type="entry name" value="ClpP/crotonase"/>
    <property type="match status" value="1"/>
</dbReference>
<dbReference type="InterPro" id="IPR029045">
    <property type="entry name" value="ClpP/crotonase-like_dom_sf"/>
</dbReference>
<evidence type="ECO:0000256" key="1">
    <source>
        <dbReference type="ARBA" id="ARBA00005254"/>
    </source>
</evidence>
<comment type="similarity">
    <text evidence="1 3">Belongs to the enoyl-CoA hydratase/isomerase family.</text>
</comment>
<protein>
    <submittedName>
        <fullName evidence="4">2-(1,2-epoxy-1,2-dihydrophenyl)acetyl-CoA isomerase</fullName>
    </submittedName>
</protein>
<dbReference type="InterPro" id="IPR014748">
    <property type="entry name" value="Enoyl-CoA_hydra_C"/>
</dbReference>
<proteinExistence type="inferred from homology"/>
<dbReference type="PANTHER" id="PTHR43459:SF1">
    <property type="entry name" value="EG:BACN32G11.4 PROTEIN"/>
    <property type="match status" value="1"/>
</dbReference>
<gene>
    <name evidence="4" type="ORF">BDK89_0191</name>
</gene>
<name>A0A4R7HWU1_9ACTN</name>